<dbReference type="Gene3D" id="3.40.1650.10">
    <property type="entry name" value="RbsD-like domain"/>
    <property type="match status" value="1"/>
</dbReference>
<proteinExistence type="predicted"/>
<reference evidence="4" key="1">
    <citation type="submission" date="2018-05" db="EMBL/GenBank/DDBJ databases">
        <authorList>
            <person name="Lanie J.A."/>
            <person name="Ng W.-L."/>
            <person name="Kazmierczak K.M."/>
            <person name="Andrzejewski T.M."/>
            <person name="Davidsen T.M."/>
            <person name="Wayne K.J."/>
            <person name="Tettelin H."/>
            <person name="Glass J.I."/>
            <person name="Rusch D."/>
            <person name="Podicherti R."/>
            <person name="Tsui H.-C.T."/>
            <person name="Winkler M.E."/>
        </authorList>
    </citation>
    <scope>NUCLEOTIDE SEQUENCE</scope>
</reference>
<dbReference type="GO" id="GO:0006004">
    <property type="term" value="P:fucose metabolic process"/>
    <property type="evidence" value="ECO:0007669"/>
    <property type="project" value="TreeGrafter"/>
</dbReference>
<dbReference type="InterPro" id="IPR023750">
    <property type="entry name" value="RbsD-like_sf"/>
</dbReference>
<sequence>MLKNIPEVISPDLMHAVMSMGHGDEIVLADGNFPAASNAKRLIRADGLDVCTLLEAIMQFFPIDTFVEDHAVVRATVASEEPDPPIWEEFSQILTVEEEQIKLTPIERHAFYARARNAYAVVATSETALYANLILKKGVVLNHQ</sequence>
<dbReference type="EMBL" id="UINC01021782">
    <property type="protein sequence ID" value="SVA90081.1"/>
    <property type="molecule type" value="Genomic_DNA"/>
</dbReference>
<evidence type="ECO:0000256" key="3">
    <source>
        <dbReference type="ARBA" id="ARBA00038859"/>
    </source>
</evidence>
<accession>A0A381ZM77</accession>
<dbReference type="GO" id="GO:0036373">
    <property type="term" value="F:L-fucose mutarotase activity"/>
    <property type="evidence" value="ECO:0007669"/>
    <property type="project" value="UniProtKB-EC"/>
</dbReference>
<dbReference type="EC" id="5.1.3.29" evidence="3"/>
<dbReference type="Pfam" id="PF05025">
    <property type="entry name" value="RbsD_FucU"/>
    <property type="match status" value="1"/>
</dbReference>
<evidence type="ECO:0000256" key="1">
    <source>
        <dbReference type="ARBA" id="ARBA00023235"/>
    </source>
</evidence>
<name>A0A381ZM77_9ZZZZ</name>
<comment type="catalytic activity">
    <reaction evidence="2">
        <text>alpha-L-fucose = beta-L-fucose</text>
        <dbReference type="Rhea" id="RHEA:25580"/>
        <dbReference type="ChEBI" id="CHEBI:42548"/>
        <dbReference type="ChEBI" id="CHEBI:42589"/>
        <dbReference type="EC" id="5.1.3.29"/>
    </reaction>
</comment>
<evidence type="ECO:0000256" key="2">
    <source>
        <dbReference type="ARBA" id="ARBA00036324"/>
    </source>
</evidence>
<dbReference type="AlphaFoldDB" id="A0A381ZM77"/>
<keyword evidence="1" id="KW-0413">Isomerase</keyword>
<dbReference type="InterPro" id="IPR050443">
    <property type="entry name" value="RbsD/FucU_mutarotase"/>
</dbReference>
<dbReference type="GO" id="GO:0042806">
    <property type="term" value="F:fucose binding"/>
    <property type="evidence" value="ECO:0007669"/>
    <property type="project" value="TreeGrafter"/>
</dbReference>
<evidence type="ECO:0000313" key="4">
    <source>
        <dbReference type="EMBL" id="SVA90081.1"/>
    </source>
</evidence>
<dbReference type="PANTHER" id="PTHR31690">
    <property type="entry name" value="FUCOSE MUTAROTASE"/>
    <property type="match status" value="1"/>
</dbReference>
<gene>
    <name evidence="4" type="ORF">METZ01_LOCUS142935</name>
</gene>
<dbReference type="PANTHER" id="PTHR31690:SF4">
    <property type="entry name" value="FUCOSE MUTAROTASE"/>
    <property type="match status" value="1"/>
</dbReference>
<dbReference type="InterPro" id="IPR007721">
    <property type="entry name" value="RbsD_FucU"/>
</dbReference>
<organism evidence="4">
    <name type="scientific">marine metagenome</name>
    <dbReference type="NCBI Taxonomy" id="408172"/>
    <lineage>
        <taxon>unclassified sequences</taxon>
        <taxon>metagenomes</taxon>
        <taxon>ecological metagenomes</taxon>
    </lineage>
</organism>
<protein>
    <recommendedName>
        <fullName evidence="3">L-fucose mutarotase</fullName>
        <ecNumber evidence="3">5.1.3.29</ecNumber>
    </recommendedName>
</protein>
<dbReference type="SUPFAM" id="SSF102546">
    <property type="entry name" value="RbsD-like"/>
    <property type="match status" value="1"/>
</dbReference>